<evidence type="ECO:0000256" key="4">
    <source>
        <dbReference type="ARBA" id="ARBA00023163"/>
    </source>
</evidence>
<feature type="domain" description="Ner winged helix-turn-helix DNA-binding" evidence="5">
    <location>
        <begin position="20"/>
        <end position="85"/>
    </location>
</feature>
<dbReference type="SUPFAM" id="SSF47413">
    <property type="entry name" value="lambda repressor-like DNA-binding domains"/>
    <property type="match status" value="1"/>
</dbReference>
<proteinExistence type="inferred from homology"/>
<evidence type="ECO:0000313" key="7">
    <source>
        <dbReference type="Proteomes" id="UP001468095"/>
    </source>
</evidence>
<evidence type="ECO:0000313" key="6">
    <source>
        <dbReference type="EMBL" id="MEL7694461.1"/>
    </source>
</evidence>
<dbReference type="Pfam" id="PF13693">
    <property type="entry name" value="HTH_35"/>
    <property type="match status" value="1"/>
</dbReference>
<sequence>MSIHNQSESQIKEQNASTENWHRADILAAIRKRGGTLAQLSRDNGLHERTLYNALERNWPKGEGIIAAYIGVAVNVIWPERYRKGEN</sequence>
<keyword evidence="2" id="KW-0805">Transcription regulation</keyword>
<keyword evidence="3" id="KW-0238">DNA-binding</keyword>
<dbReference type="RefSeq" id="WP_082097559.1">
    <property type="nucleotide sequence ID" value="NZ_JBCGBG010000001.1"/>
</dbReference>
<reference evidence="6 7" key="1">
    <citation type="submission" date="2024-04" db="EMBL/GenBank/DDBJ databases">
        <authorList>
            <person name="Suleimanova A.D."/>
            <person name="Pudova D.S."/>
            <person name="Shagimardanova E.I."/>
            <person name="Sharipova M.R."/>
        </authorList>
    </citation>
    <scope>NUCLEOTIDE SEQUENCE [LARGE SCALE GENOMIC DNA]</scope>
    <source>
        <strain evidence="6 7">3.1</strain>
    </source>
</reference>
<evidence type="ECO:0000256" key="2">
    <source>
        <dbReference type="ARBA" id="ARBA00023015"/>
    </source>
</evidence>
<evidence type="ECO:0000259" key="5">
    <source>
        <dbReference type="Pfam" id="PF13693"/>
    </source>
</evidence>
<name>A0ABU9ME40_9GAMM</name>
<keyword evidence="7" id="KW-1185">Reference proteome</keyword>
<dbReference type="EMBL" id="JBCGBG010000001">
    <property type="protein sequence ID" value="MEL7694461.1"/>
    <property type="molecule type" value="Genomic_DNA"/>
</dbReference>
<comment type="caution">
    <text evidence="6">The sequence shown here is derived from an EMBL/GenBank/DDBJ whole genome shotgun (WGS) entry which is preliminary data.</text>
</comment>
<evidence type="ECO:0000256" key="3">
    <source>
        <dbReference type="ARBA" id="ARBA00023125"/>
    </source>
</evidence>
<evidence type="ECO:0000256" key="1">
    <source>
        <dbReference type="ARBA" id="ARBA00006157"/>
    </source>
</evidence>
<gene>
    <name evidence="6" type="ORF">AABB92_02125</name>
</gene>
<comment type="similarity">
    <text evidence="1">Belongs to the ner transcriptional regulatory family.</text>
</comment>
<dbReference type="Gene3D" id="1.10.260.40">
    <property type="entry name" value="lambda repressor-like DNA-binding domains"/>
    <property type="match status" value="1"/>
</dbReference>
<dbReference type="InterPro" id="IPR038722">
    <property type="entry name" value="Ner_HTH_dom"/>
</dbReference>
<organism evidence="6 7">
    <name type="scientific">Pantoea brenneri</name>
    <dbReference type="NCBI Taxonomy" id="472694"/>
    <lineage>
        <taxon>Bacteria</taxon>
        <taxon>Pseudomonadati</taxon>
        <taxon>Pseudomonadota</taxon>
        <taxon>Gammaproteobacteria</taxon>
        <taxon>Enterobacterales</taxon>
        <taxon>Erwiniaceae</taxon>
        <taxon>Pantoea</taxon>
    </lineage>
</organism>
<dbReference type="InterPro" id="IPR010982">
    <property type="entry name" value="Lambda_DNA-bd_dom_sf"/>
</dbReference>
<keyword evidence="4" id="KW-0804">Transcription</keyword>
<protein>
    <submittedName>
        <fullName evidence="6">Helix-turn-helix transcriptional regulator</fullName>
    </submittedName>
</protein>
<dbReference type="Proteomes" id="UP001468095">
    <property type="component" value="Unassembled WGS sequence"/>
</dbReference>
<accession>A0ABU9ME40</accession>